<evidence type="ECO:0000256" key="8">
    <source>
        <dbReference type="SAM" id="MobiDB-lite"/>
    </source>
</evidence>
<keyword evidence="7" id="KW-0378">Hydrolase</keyword>
<evidence type="ECO:0000256" key="7">
    <source>
        <dbReference type="ARBA" id="ARBA00022801"/>
    </source>
</evidence>
<comment type="subcellular location">
    <subcellularLocation>
        <location evidence="2">Periplasm</location>
    </subcellularLocation>
</comment>
<keyword evidence="11" id="KW-1185">Reference proteome</keyword>
<dbReference type="SUPFAM" id="SSF48317">
    <property type="entry name" value="Acid phosphatase/Vanadium-dependent haloperoxidase"/>
    <property type="match status" value="1"/>
</dbReference>
<evidence type="ECO:0000256" key="6">
    <source>
        <dbReference type="ARBA" id="ARBA00022764"/>
    </source>
</evidence>
<proteinExistence type="inferred from homology"/>
<evidence type="ECO:0000256" key="4">
    <source>
        <dbReference type="ARBA" id="ARBA00012646"/>
    </source>
</evidence>
<feature type="region of interest" description="Disordered" evidence="8">
    <location>
        <begin position="171"/>
        <end position="195"/>
    </location>
</feature>
<gene>
    <name evidence="10" type="ORF">K6978_20435</name>
</gene>
<evidence type="ECO:0000259" key="9">
    <source>
        <dbReference type="SMART" id="SM00014"/>
    </source>
</evidence>
<evidence type="ECO:0000313" key="10">
    <source>
        <dbReference type="EMBL" id="WDM71645.1"/>
    </source>
</evidence>
<dbReference type="Proteomes" id="UP001214201">
    <property type="component" value="Chromosome"/>
</dbReference>
<dbReference type="InterPro" id="IPR018296">
    <property type="entry name" value="Acid_Pase_classA_bac_CS"/>
</dbReference>
<evidence type="ECO:0000256" key="3">
    <source>
        <dbReference type="ARBA" id="ARBA00009017"/>
    </source>
</evidence>
<reference evidence="10 11" key="1">
    <citation type="submission" date="2021-08" db="EMBL/GenBank/DDBJ databases">
        <title>Genome sequences of Xanthomonas cucurbitae isolates from 5 Midwestern US states.</title>
        <authorList>
            <person name="Hind S.R."/>
        </authorList>
    </citation>
    <scope>NUCLEOTIDE SEQUENCE [LARGE SCALE GENOMIC DNA]</scope>
    <source>
        <strain evidence="10 11">OH_261</strain>
    </source>
</reference>
<keyword evidence="6" id="KW-0574">Periplasm</keyword>
<protein>
    <recommendedName>
        <fullName evidence="4">acid phosphatase</fullName>
        <ecNumber evidence="4">3.1.3.2</ecNumber>
    </recommendedName>
</protein>
<dbReference type="CDD" id="cd03397">
    <property type="entry name" value="PAP2_acid_phosphatase"/>
    <property type="match status" value="1"/>
</dbReference>
<dbReference type="InterPro" id="IPR036938">
    <property type="entry name" value="PAP2/HPO_sf"/>
</dbReference>
<evidence type="ECO:0000256" key="1">
    <source>
        <dbReference type="ARBA" id="ARBA00000032"/>
    </source>
</evidence>
<dbReference type="Gene3D" id="1.20.144.10">
    <property type="entry name" value="Phosphatidic acid phosphatase type 2/haloperoxidase"/>
    <property type="match status" value="1"/>
</dbReference>
<accession>A0ABY7YCP8</accession>
<dbReference type="PRINTS" id="PR00483">
    <property type="entry name" value="BACPHPHTASE"/>
</dbReference>
<dbReference type="InterPro" id="IPR000326">
    <property type="entry name" value="PAP2/HPO"/>
</dbReference>
<evidence type="ECO:0000313" key="11">
    <source>
        <dbReference type="Proteomes" id="UP001214201"/>
    </source>
</evidence>
<dbReference type="EC" id="3.1.3.2" evidence="4"/>
<comment type="catalytic activity">
    <reaction evidence="1">
        <text>a phosphate monoester + H2O = an alcohol + phosphate</text>
        <dbReference type="Rhea" id="RHEA:15017"/>
        <dbReference type="ChEBI" id="CHEBI:15377"/>
        <dbReference type="ChEBI" id="CHEBI:30879"/>
        <dbReference type="ChEBI" id="CHEBI:43474"/>
        <dbReference type="ChEBI" id="CHEBI:67140"/>
        <dbReference type="EC" id="3.1.3.2"/>
    </reaction>
</comment>
<dbReference type="EMBL" id="CP082214">
    <property type="protein sequence ID" value="WDM71645.1"/>
    <property type="molecule type" value="Genomic_DNA"/>
</dbReference>
<dbReference type="Pfam" id="PF01569">
    <property type="entry name" value="PAP2"/>
    <property type="match status" value="1"/>
</dbReference>
<name>A0ABY7YCP8_9XANT</name>
<dbReference type="InterPro" id="IPR001011">
    <property type="entry name" value="Acid_Pase_classA_bac"/>
</dbReference>
<organism evidence="10 11">
    <name type="scientific">Xanthomonas cucurbitae</name>
    <dbReference type="NCBI Taxonomy" id="56453"/>
    <lineage>
        <taxon>Bacteria</taxon>
        <taxon>Pseudomonadati</taxon>
        <taxon>Pseudomonadota</taxon>
        <taxon>Gammaproteobacteria</taxon>
        <taxon>Lysobacterales</taxon>
        <taxon>Lysobacteraceae</taxon>
        <taxon>Xanthomonas</taxon>
    </lineage>
</organism>
<feature type="domain" description="Phosphatidic acid phosphatase type 2/haloperoxidase" evidence="9">
    <location>
        <begin position="156"/>
        <end position="270"/>
    </location>
</feature>
<dbReference type="PIRSF" id="PIRSF000897">
    <property type="entry name" value="Acid_Ptase_ClsA"/>
    <property type="match status" value="1"/>
</dbReference>
<comment type="similarity">
    <text evidence="3">Belongs to the class A bacterial acid phosphatase family.</text>
</comment>
<keyword evidence="5" id="KW-0732">Signal</keyword>
<dbReference type="SMART" id="SM00014">
    <property type="entry name" value="acidPPc"/>
    <property type="match status" value="1"/>
</dbReference>
<evidence type="ECO:0000256" key="2">
    <source>
        <dbReference type="ARBA" id="ARBA00004418"/>
    </source>
</evidence>
<dbReference type="PROSITE" id="PS01157">
    <property type="entry name" value="ACID_PHOSPH_CL_A"/>
    <property type="match status" value="1"/>
</dbReference>
<evidence type="ECO:0000256" key="5">
    <source>
        <dbReference type="ARBA" id="ARBA00022729"/>
    </source>
</evidence>
<sequence length="317" mass="33499">MPRRRCVALACSCHLRVVICGLFPSCRSEELPVSHRIVRHWQPTLAGVAIATLLLGSGTAGARQPATPVDSVIAADARGYLDTPQLPDSLHLVPPPPADGSTALANDEAIAKAMLALRGTPRWDLATHDAVLRFPAAASTFSCALGVQVDQATTPHLLRLLERSMRDASTSTSAAKAHYQRPRPFMRNAQPTCTPDDDASLRKNGSYPSGHTAIGWAWGLILSEIAPARRDALLARGRAFGDSRLVCNVHWQSDVLQGRIMGAATVAALHGDPAFQKDLAAAREEIDTARATPLPAAAAAACAAENAALQTVLPGVM</sequence>